<feature type="domain" description="6-phosphofructo-2-kinase" evidence="5">
    <location>
        <begin position="154"/>
        <end position="207"/>
    </location>
</feature>
<name>A0A0D1WTP4_EXOME</name>
<feature type="domain" description="6-phosphofructo-2-kinase" evidence="5">
    <location>
        <begin position="291"/>
        <end position="456"/>
    </location>
</feature>
<dbReference type="SUPFAM" id="SSF52540">
    <property type="entry name" value="P-loop containing nucleoside triphosphate hydrolases"/>
    <property type="match status" value="1"/>
</dbReference>
<feature type="region of interest" description="Disordered" evidence="4">
    <location>
        <begin position="1"/>
        <end position="37"/>
    </location>
</feature>
<dbReference type="Pfam" id="PF00300">
    <property type="entry name" value="His_Phos_1"/>
    <property type="match status" value="1"/>
</dbReference>
<evidence type="ECO:0000256" key="2">
    <source>
        <dbReference type="ARBA" id="ARBA00022840"/>
    </source>
</evidence>
<dbReference type="PRINTS" id="PR00991">
    <property type="entry name" value="6PFRUCTKNASE"/>
</dbReference>
<dbReference type="RefSeq" id="XP_016224154.1">
    <property type="nucleotide sequence ID" value="XM_016368366.1"/>
</dbReference>
<dbReference type="PIRSF" id="PIRSF000709">
    <property type="entry name" value="6PFK_2-Ptase"/>
    <property type="match status" value="1"/>
</dbReference>
<evidence type="ECO:0000256" key="4">
    <source>
        <dbReference type="SAM" id="MobiDB-lite"/>
    </source>
</evidence>
<protein>
    <recommendedName>
        <fullName evidence="5">6-phosphofructo-2-kinase domain-containing protein</fullName>
    </recommendedName>
</protein>
<dbReference type="PROSITE" id="PS00175">
    <property type="entry name" value="PG_MUTASE"/>
    <property type="match status" value="1"/>
</dbReference>
<evidence type="ECO:0000256" key="3">
    <source>
        <dbReference type="PIRSR" id="PIRSR613078-3"/>
    </source>
</evidence>
<dbReference type="GO" id="GO:0003873">
    <property type="term" value="F:6-phosphofructo-2-kinase activity"/>
    <property type="evidence" value="ECO:0007669"/>
    <property type="project" value="InterPro"/>
</dbReference>
<sequence length="709" mass="79282">MPLLDGSRFPPQPGVSGPGIPAPPPPGSVPTRQLSDQYSNLARVAIMTNASSTSNSLSDSSLNHVAYHSSLMPPPKTAFGRTPSSYSPAKPVPQSSHSLGKALTDTPAPTAPSSPQIHGRSANVSGSATPKLRATTLDIPGLTRSKVSPDGRISERDVGAKLIIIMVGLPARGKSYLVKKISRYLNWLQHPTKIFNVGDRRRVAAGQGPPMPDPTHVALRASVQRMSSTTTGPHSIVEHADLLPPPAIKTELFQNGQITSASPISPLQMNGNTADHDLSDAIHAPAPEPMDQSAQFFDPSNTKAKQLREQVAHEALDELLKYVLEDGGSVGILDATNHTQDRRMSLIKHIRQRDENINVLFLESRCQDQQLLEANIRLKLSGPDYKGKDPHQSLKDFKERVAQYEKSYQKLDEFEEQHDMPYCSLIDVGRKMVSYRVKGFLSIQTVTYLMNFNLAPRQIWITRHGESMDNANGKIGGDSSLSPDGVRYAQSLPRFIAEQWKLWEQAQAEKKANSHFPPLPGDTTPPNPEYAAQAEQERNFCVWTSMLKRSIETSQFFSDEEFDTKQMRMLDELNAGSMEGMTYTEIREKFANEYELRKQNKLHYRYPGPGGEGYLDIINRLGKVILEIERMTDHVLIIGHRSICRVLLAYFMGLKQEDISDLDVPLGVAYMLEPRPYGVEFKAYRWDPQTDEFRYEPNYRMRRAIDPQA</sequence>
<dbReference type="CDD" id="cd07067">
    <property type="entry name" value="HP_PGM_like"/>
    <property type="match status" value="1"/>
</dbReference>
<dbReference type="Gene3D" id="3.40.50.1240">
    <property type="entry name" value="Phosphoglycerate mutase-like"/>
    <property type="match status" value="1"/>
</dbReference>
<dbReference type="InterPro" id="IPR013078">
    <property type="entry name" value="His_Pase_superF_clade-1"/>
</dbReference>
<proteinExistence type="predicted"/>
<accession>A0A0D1WTP4</accession>
<dbReference type="GO" id="GO:0006000">
    <property type="term" value="P:fructose metabolic process"/>
    <property type="evidence" value="ECO:0007669"/>
    <property type="project" value="InterPro"/>
</dbReference>
<feature type="compositionally biased region" description="Low complexity" evidence="4">
    <location>
        <begin position="106"/>
        <end position="115"/>
    </location>
</feature>
<dbReference type="InterPro" id="IPR001345">
    <property type="entry name" value="PG/BPGM_mutase_AS"/>
</dbReference>
<dbReference type="AlphaFoldDB" id="A0A0D1WTP4"/>
<keyword evidence="7" id="KW-1185">Reference proteome</keyword>
<feature type="site" description="Transition state stabilizer" evidence="3">
    <location>
        <position position="640"/>
    </location>
</feature>
<dbReference type="SMART" id="SM00855">
    <property type="entry name" value="PGAM"/>
    <property type="match status" value="1"/>
</dbReference>
<evidence type="ECO:0000313" key="6">
    <source>
        <dbReference type="EMBL" id="KIV92580.1"/>
    </source>
</evidence>
<dbReference type="InterPro" id="IPR013079">
    <property type="entry name" value="6Phosfructo_kin"/>
</dbReference>
<dbReference type="PANTHER" id="PTHR10606">
    <property type="entry name" value="6-PHOSPHOFRUCTO-2-KINASE/FRUCTOSE-2,6-BISPHOSPHATASE"/>
    <property type="match status" value="1"/>
</dbReference>
<dbReference type="STRING" id="212818.A0A0D1WTP4"/>
<dbReference type="PANTHER" id="PTHR10606:SF32">
    <property type="entry name" value="6-PHOSPHOFRUCTO-2-KINASE 1"/>
    <property type="match status" value="1"/>
</dbReference>
<organism evidence="6 7">
    <name type="scientific">Exophiala mesophila</name>
    <name type="common">Black yeast-like fungus</name>
    <dbReference type="NCBI Taxonomy" id="212818"/>
    <lineage>
        <taxon>Eukaryota</taxon>
        <taxon>Fungi</taxon>
        <taxon>Dikarya</taxon>
        <taxon>Ascomycota</taxon>
        <taxon>Pezizomycotina</taxon>
        <taxon>Eurotiomycetes</taxon>
        <taxon>Chaetothyriomycetidae</taxon>
        <taxon>Chaetothyriales</taxon>
        <taxon>Herpotrichiellaceae</taxon>
        <taxon>Exophiala</taxon>
    </lineage>
</organism>
<evidence type="ECO:0000313" key="7">
    <source>
        <dbReference type="Proteomes" id="UP000054302"/>
    </source>
</evidence>
<dbReference type="GO" id="GO:0005829">
    <property type="term" value="C:cytosol"/>
    <property type="evidence" value="ECO:0007669"/>
    <property type="project" value="TreeGrafter"/>
</dbReference>
<feature type="region of interest" description="Disordered" evidence="4">
    <location>
        <begin position="73"/>
        <end position="152"/>
    </location>
</feature>
<gene>
    <name evidence="6" type="ORF">PV10_03861</name>
</gene>
<dbReference type="GeneID" id="27321706"/>
<dbReference type="InterPro" id="IPR027417">
    <property type="entry name" value="P-loop_NTPase"/>
</dbReference>
<dbReference type="SUPFAM" id="SSF53254">
    <property type="entry name" value="Phosphoglycerate mutase-like"/>
    <property type="match status" value="1"/>
</dbReference>
<keyword evidence="2" id="KW-0067">ATP-binding</keyword>
<dbReference type="Proteomes" id="UP000054302">
    <property type="component" value="Unassembled WGS sequence"/>
</dbReference>
<keyword evidence="1" id="KW-0547">Nucleotide-binding</keyword>
<feature type="compositionally biased region" description="Polar residues" evidence="4">
    <location>
        <begin position="82"/>
        <end position="98"/>
    </location>
</feature>
<dbReference type="EMBL" id="KN847522">
    <property type="protein sequence ID" value="KIV92580.1"/>
    <property type="molecule type" value="Genomic_DNA"/>
</dbReference>
<dbReference type="GO" id="GO:0006003">
    <property type="term" value="P:fructose 2,6-bisphosphate metabolic process"/>
    <property type="evidence" value="ECO:0007669"/>
    <property type="project" value="InterPro"/>
</dbReference>
<evidence type="ECO:0000256" key="1">
    <source>
        <dbReference type="ARBA" id="ARBA00022741"/>
    </source>
</evidence>
<dbReference type="InterPro" id="IPR029033">
    <property type="entry name" value="His_PPase_superfam"/>
</dbReference>
<dbReference type="InterPro" id="IPR003094">
    <property type="entry name" value="6Pfruct_kin"/>
</dbReference>
<dbReference type="VEuPathDB" id="FungiDB:PV10_03861"/>
<evidence type="ECO:0000259" key="5">
    <source>
        <dbReference type="Pfam" id="PF01591"/>
    </source>
</evidence>
<dbReference type="Pfam" id="PF01591">
    <property type="entry name" value="6PF2K"/>
    <property type="match status" value="2"/>
</dbReference>
<reference evidence="6 7" key="1">
    <citation type="submission" date="2015-01" db="EMBL/GenBank/DDBJ databases">
        <title>The Genome Sequence of Exophiala mesophila CBS40295.</title>
        <authorList>
            <consortium name="The Broad Institute Genomics Platform"/>
            <person name="Cuomo C."/>
            <person name="de Hoog S."/>
            <person name="Gorbushina A."/>
            <person name="Stielow B."/>
            <person name="Teixiera M."/>
            <person name="Abouelleil A."/>
            <person name="Chapman S.B."/>
            <person name="Priest M."/>
            <person name="Young S.K."/>
            <person name="Wortman J."/>
            <person name="Nusbaum C."/>
            <person name="Birren B."/>
        </authorList>
    </citation>
    <scope>NUCLEOTIDE SEQUENCE [LARGE SCALE GENOMIC DNA]</scope>
    <source>
        <strain evidence="6 7">CBS 40295</strain>
    </source>
</reference>
<dbReference type="OrthoDB" id="267323at2759"/>
<dbReference type="Gene3D" id="3.40.50.300">
    <property type="entry name" value="P-loop containing nucleotide triphosphate hydrolases"/>
    <property type="match status" value="1"/>
</dbReference>
<dbReference type="GO" id="GO:0005524">
    <property type="term" value="F:ATP binding"/>
    <property type="evidence" value="ECO:0007669"/>
    <property type="project" value="UniProtKB-KW"/>
</dbReference>